<comment type="caution">
    <text evidence="3">The sequence shown here is derived from an EMBL/GenBank/DDBJ whole genome shotgun (WGS) entry which is preliminary data.</text>
</comment>
<evidence type="ECO:0000313" key="3">
    <source>
        <dbReference type="EMBL" id="MDX8415813.1"/>
    </source>
</evidence>
<sequence length="496" mass="56639">MAEKINVLNDDFFIKRNANAIEGLNAQFENLQNNFISNIGEEILWVGISDYGIIRQNIYVVVTSDNAYLFKNKSIVNDMDLGDFAKILLTPKLKELSDKVIQNLNSGKIKNSGIIYDSPLILLKWKNGSSAFREKAFYSDPSQNELLGDIFAFMGECENIGTFGFFKLLREENPSANIAFSPALVNMGLRFICENSCGAVKQEVEPFVSSEPLPKKEWIFNFSLTANYNKSLTLVDGIKKCGFSLSSADFGFSNDVLRLVLKSKFEGKWQKDFDKVFTSKGIFGSKEFGYYEVDFMKRNDEEAKYAETDSFEVVSLPFKYGDYEMFFFKPKQGKGLADFDASNYKSAIERTRYASRNVKLSIPKFKIKSDLDFIPTLKKLGINRLFEYTNDYKLFKEEISVACEKFRSETEVEIDEKGAIVISQVVVMLAVFGSENISGPIEFKLDKPFIYAIYNRRTSQILYIGQIVTFENKIKKSDNNNLKTMLTEYLDEQAKK</sequence>
<dbReference type="Gene3D" id="2.30.39.10">
    <property type="entry name" value="Alpha-1-antitrypsin, domain 1"/>
    <property type="match status" value="2"/>
</dbReference>
<comment type="similarity">
    <text evidence="1">Belongs to the serpin family.</text>
</comment>
<feature type="domain" description="Serpin" evidence="2">
    <location>
        <begin position="163"/>
        <end position="470"/>
    </location>
</feature>
<dbReference type="InterPro" id="IPR023796">
    <property type="entry name" value="Serpin_dom"/>
</dbReference>
<dbReference type="PANTHER" id="PTHR11461">
    <property type="entry name" value="SERINE PROTEASE INHIBITOR, SERPIN"/>
    <property type="match status" value="1"/>
</dbReference>
<evidence type="ECO:0000313" key="4">
    <source>
        <dbReference type="Proteomes" id="UP001275932"/>
    </source>
</evidence>
<dbReference type="InterPro" id="IPR036186">
    <property type="entry name" value="Serpin_sf"/>
</dbReference>
<accession>A0ABU4WJ77</accession>
<gene>
    <name evidence="3" type="ORF">MOX91_06455</name>
</gene>
<organism evidence="3 4">
    <name type="scientific">Intestinicryptomonas porci</name>
    <dbReference type="NCBI Taxonomy" id="2926320"/>
    <lineage>
        <taxon>Bacteria</taxon>
        <taxon>Pseudomonadati</taxon>
        <taxon>Verrucomicrobiota</taxon>
        <taxon>Opitutia</taxon>
        <taxon>Opitutales</taxon>
        <taxon>Intestinicryptomonaceae</taxon>
        <taxon>Intestinicryptomonas</taxon>
    </lineage>
</organism>
<evidence type="ECO:0000256" key="1">
    <source>
        <dbReference type="RuleBase" id="RU000411"/>
    </source>
</evidence>
<proteinExistence type="inferred from homology"/>
<dbReference type="SMART" id="SM00093">
    <property type="entry name" value="SERPIN"/>
    <property type="match status" value="1"/>
</dbReference>
<dbReference type="InterPro" id="IPR023795">
    <property type="entry name" value="Serpin_CS"/>
</dbReference>
<dbReference type="PROSITE" id="PS00284">
    <property type="entry name" value="SERPIN"/>
    <property type="match status" value="1"/>
</dbReference>
<keyword evidence="4" id="KW-1185">Reference proteome</keyword>
<dbReference type="InterPro" id="IPR000215">
    <property type="entry name" value="Serpin_fam"/>
</dbReference>
<dbReference type="InterPro" id="IPR042185">
    <property type="entry name" value="Serpin_sf_2"/>
</dbReference>
<evidence type="ECO:0000259" key="2">
    <source>
        <dbReference type="SMART" id="SM00093"/>
    </source>
</evidence>
<protein>
    <submittedName>
        <fullName evidence="3">Serpin family protein</fullName>
    </submittedName>
</protein>
<dbReference type="SUPFAM" id="SSF56574">
    <property type="entry name" value="Serpins"/>
    <property type="match status" value="1"/>
</dbReference>
<dbReference type="Pfam" id="PF00079">
    <property type="entry name" value="Serpin"/>
    <property type="match status" value="1"/>
</dbReference>
<name>A0ABU4WJ77_9BACT</name>
<dbReference type="EMBL" id="JALBUT010000006">
    <property type="protein sequence ID" value="MDX8415813.1"/>
    <property type="molecule type" value="Genomic_DNA"/>
</dbReference>
<dbReference type="Proteomes" id="UP001275932">
    <property type="component" value="Unassembled WGS sequence"/>
</dbReference>
<dbReference type="RefSeq" id="WP_370397263.1">
    <property type="nucleotide sequence ID" value="NZ_JALBUT010000006.1"/>
</dbReference>
<reference evidence="3 4" key="1">
    <citation type="submission" date="2022-03" db="EMBL/GenBank/DDBJ databases">
        <title>Novel taxa within the pig intestine.</title>
        <authorList>
            <person name="Wylensek D."/>
            <person name="Bishof K."/>
            <person name="Afrizal A."/>
            <person name="Clavel T."/>
        </authorList>
    </citation>
    <scope>NUCLEOTIDE SEQUENCE [LARGE SCALE GENOMIC DNA]</scope>
    <source>
        <strain evidence="3 4">CLA-KB-P66</strain>
    </source>
</reference>
<dbReference type="PANTHER" id="PTHR11461:SF211">
    <property type="entry name" value="GH10112P-RELATED"/>
    <property type="match status" value="1"/>
</dbReference>